<protein>
    <recommendedName>
        <fullName evidence="1">Helix-turn-helix domain-containing protein</fullName>
    </recommendedName>
</protein>
<feature type="domain" description="Helix-turn-helix" evidence="1">
    <location>
        <begin position="12"/>
        <end position="52"/>
    </location>
</feature>
<reference evidence="2 3" key="1">
    <citation type="journal article" date="2015" name="Nature">
        <title>rRNA introns, odd ribosomes, and small enigmatic genomes across a large radiation of phyla.</title>
        <authorList>
            <person name="Brown C.T."/>
            <person name="Hug L.A."/>
            <person name="Thomas B.C."/>
            <person name="Sharon I."/>
            <person name="Castelle C.J."/>
            <person name="Singh A."/>
            <person name="Wilkins M.J."/>
            <person name="Williams K.H."/>
            <person name="Banfield J.F."/>
        </authorList>
    </citation>
    <scope>NUCLEOTIDE SEQUENCE [LARGE SCALE GENOMIC DNA]</scope>
</reference>
<dbReference type="InterPro" id="IPR041657">
    <property type="entry name" value="HTH_17"/>
</dbReference>
<dbReference type="SUPFAM" id="SSF46955">
    <property type="entry name" value="Putative DNA-binding domain"/>
    <property type="match status" value="1"/>
</dbReference>
<evidence type="ECO:0000313" key="3">
    <source>
        <dbReference type="Proteomes" id="UP000034543"/>
    </source>
</evidence>
<accession>A0A0G1CBE3</accession>
<dbReference type="Pfam" id="PF12728">
    <property type="entry name" value="HTH_17"/>
    <property type="match status" value="1"/>
</dbReference>
<dbReference type="GO" id="GO:0003677">
    <property type="term" value="F:DNA binding"/>
    <property type="evidence" value="ECO:0007669"/>
    <property type="project" value="InterPro"/>
</dbReference>
<dbReference type="EMBL" id="LCFB01000051">
    <property type="protein sequence ID" value="KKS82980.1"/>
    <property type="molecule type" value="Genomic_DNA"/>
</dbReference>
<dbReference type="NCBIfam" id="TIGR01764">
    <property type="entry name" value="excise"/>
    <property type="match status" value="1"/>
</dbReference>
<name>A0A0G1CBE3_9BACT</name>
<dbReference type="InterPro" id="IPR009061">
    <property type="entry name" value="DNA-bd_dom_put_sf"/>
</dbReference>
<comment type="caution">
    <text evidence="2">The sequence shown here is derived from an EMBL/GenBank/DDBJ whole genome shotgun (WGS) entry which is preliminary data.</text>
</comment>
<evidence type="ECO:0000313" key="2">
    <source>
        <dbReference type="EMBL" id="KKS82980.1"/>
    </source>
</evidence>
<proteinExistence type="predicted"/>
<dbReference type="AlphaFoldDB" id="A0A0G1CBE3"/>
<organism evidence="2 3">
    <name type="scientific">Candidatus Gottesmanbacteria bacterium GW2011_GWA1_43_11</name>
    <dbReference type="NCBI Taxonomy" id="1618436"/>
    <lineage>
        <taxon>Bacteria</taxon>
        <taxon>Candidatus Gottesmaniibacteriota</taxon>
    </lineage>
</organism>
<evidence type="ECO:0000259" key="1">
    <source>
        <dbReference type="Pfam" id="PF12728"/>
    </source>
</evidence>
<sequence>MLNNEQQSAKRLLTVKQVANDLKLSIATIRRFIKSKKLKATKIGKSYRIDANDYLDLTGHNQNQNEITQTNKPNDRPDFLYTKNPNHLRIFPGINSEVLEAIIEISDDIPALSELKQIISLHAKDCLELLNKIESEGIKDSQTAVNLLLVDEAIRNLTIRRNLFRNLIDKTGVVLLPLPPHLSDSFLALADHSLVFISDDEVPPHLKHVHYKHLSFVDPETVDRNLNNVQSVITEGYMENDNVYVRRNSAILIYQLCKKGLKDVFIHSIPHIPPHSNFVELNTGGERVDITYI</sequence>
<dbReference type="InterPro" id="IPR010093">
    <property type="entry name" value="SinI_DNA-bd"/>
</dbReference>
<gene>
    <name evidence="2" type="ORF">UV59_C0051G0002</name>
</gene>
<dbReference type="Proteomes" id="UP000034543">
    <property type="component" value="Unassembled WGS sequence"/>
</dbReference>
<dbReference type="STRING" id="1618436.UV59_C0051G0002"/>